<dbReference type="EMBL" id="MF417939">
    <property type="protein sequence ID" value="ASN72040.1"/>
    <property type="molecule type" value="Genomic_DNA"/>
</dbReference>
<organism evidence="1">
    <name type="scientific">uncultured Caudovirales phage</name>
    <dbReference type="NCBI Taxonomy" id="2100421"/>
    <lineage>
        <taxon>Viruses</taxon>
        <taxon>Duplodnaviria</taxon>
        <taxon>Heunggongvirae</taxon>
        <taxon>Uroviricota</taxon>
        <taxon>Caudoviricetes</taxon>
        <taxon>Peduoviridae</taxon>
        <taxon>Maltschvirus</taxon>
        <taxon>Maltschvirus maltsch</taxon>
    </lineage>
</organism>
<sequence length="329" mass="32614">MAERITIPALERLVLRLPAPEPFIATIPAPAELVATIPAPIDAVLTLPAPQADRLVLPESLMPRVPGIAAGGVTADVSITGTAVARARAVGTITAEASMSATAKARAVAAGAITAAASITGIARPYAAGAVTAAVAITGKAVAKLAGAVTAAASITGTAKPVLAGGVTAAATVSGTAMARATAAGAVTVEASITGTATQPKFPAGMDKSGTQLITRAVWEDVTGFVVRSGYPETVMSASKLVAGAQMTVTFTARLGFSSTASSQSIRIVKNGTEVVATGNPGSALTGTVTFTSNTDTLSLQAYSDNSLTGTRTVLSGATNTYLYWTVVS</sequence>
<accession>A0A2H4J9X1</accession>
<protein>
    <submittedName>
        <fullName evidence="1">Uncharacterized protein</fullName>
    </submittedName>
</protein>
<proteinExistence type="predicted"/>
<gene>
    <name evidence="1" type="ORF">7S2_47</name>
</gene>
<name>A0A2H4J9X1_9CAUD</name>
<evidence type="ECO:0000313" key="1">
    <source>
        <dbReference type="EMBL" id="ASN72040.1"/>
    </source>
</evidence>
<reference evidence="1" key="1">
    <citation type="submission" date="2017-06" db="EMBL/GenBank/DDBJ databases">
        <title>Novel phages from South African skin metaviromes.</title>
        <authorList>
            <person name="van Zyl L.J."/>
            <person name="Abrahams Y."/>
            <person name="Stander E.A."/>
            <person name="Kirby B.M."/>
            <person name="Clavaud C."/>
            <person name="Farcet C."/>
            <person name="Breton L."/>
            <person name="Trindade M.I."/>
        </authorList>
    </citation>
    <scope>NUCLEOTIDE SEQUENCE</scope>
</reference>